<proteinExistence type="predicted"/>
<name>A0A176ZWF9_9PEZI</name>
<protein>
    <submittedName>
        <fullName evidence="1">Uncharacterized protein</fullName>
    </submittedName>
</protein>
<dbReference type="Proteomes" id="UP000077154">
    <property type="component" value="Unassembled WGS sequence"/>
</dbReference>
<reference evidence="1" key="1">
    <citation type="submission" date="2016-03" db="EMBL/GenBank/DDBJ databases">
        <title>Updated assembly of Pseudogymnoascus destructans, the fungus causing white-nose syndrome of bats.</title>
        <authorList>
            <person name="Palmer J.M."/>
            <person name="Drees K.P."/>
            <person name="Foster J.T."/>
            <person name="Lindner D.L."/>
        </authorList>
    </citation>
    <scope>NUCLEOTIDE SEQUENCE [LARGE SCALE GENOMIC DNA]</scope>
    <source>
        <strain evidence="1">20631-21</strain>
    </source>
</reference>
<dbReference type="EMBL" id="KV441434">
    <property type="protein sequence ID" value="OAF54248.1"/>
    <property type="molecule type" value="Genomic_DNA"/>
</dbReference>
<dbReference type="RefSeq" id="XP_024319555.1">
    <property type="nucleotide sequence ID" value="XM_024472945.1"/>
</dbReference>
<dbReference type="AlphaFoldDB" id="A0A176ZWF9"/>
<sequence length="145" mass="16618">MTFEEEISKFALEFDSKLSATNVSMTLCRMVPELFPHVRQLDINILGELRLRPDTHSTVIALGGIETVFLGPIEDMVPALGPGREVCIAIQQMVFHTLFMKKLELYGQDLKQDIYNPYNIRFWKELDPDNGLWGTGFVMELRINV</sequence>
<dbReference type="GeneID" id="36292562"/>
<gene>
    <name evidence="1" type="ORF">VC83_09532</name>
</gene>
<accession>A0A176ZWF9</accession>
<organism evidence="1">
    <name type="scientific">Pseudogymnoascus destructans</name>
    <dbReference type="NCBI Taxonomy" id="655981"/>
    <lineage>
        <taxon>Eukaryota</taxon>
        <taxon>Fungi</taxon>
        <taxon>Dikarya</taxon>
        <taxon>Ascomycota</taxon>
        <taxon>Pezizomycotina</taxon>
        <taxon>Leotiomycetes</taxon>
        <taxon>Thelebolales</taxon>
        <taxon>Thelebolaceae</taxon>
        <taxon>Pseudogymnoascus</taxon>
    </lineage>
</organism>
<evidence type="ECO:0000313" key="1">
    <source>
        <dbReference type="EMBL" id="OAF54248.1"/>
    </source>
</evidence>
<dbReference type="OrthoDB" id="515692at2759"/>